<dbReference type="OrthoDB" id="10267115at2759"/>
<reference evidence="14 15" key="1">
    <citation type="journal article" date="2014" name="BMC Genomics">
        <title>Genome sequencing of four Aureobasidium pullulans varieties: biotechnological potential, stress tolerance, and description of new species.</title>
        <authorList>
            <person name="Gostin Ar C."/>
            <person name="Ohm R.A."/>
            <person name="Kogej T."/>
            <person name="Sonjak S."/>
            <person name="Turk M."/>
            <person name="Zajc J."/>
            <person name="Zalar P."/>
            <person name="Grube M."/>
            <person name="Sun H."/>
            <person name="Han J."/>
            <person name="Sharma A."/>
            <person name="Chiniquy J."/>
            <person name="Ngan C.Y."/>
            <person name="Lipzen A."/>
            <person name="Barry K."/>
            <person name="Grigoriev I.V."/>
            <person name="Gunde-Cimerman N."/>
        </authorList>
    </citation>
    <scope>NUCLEOTIDE SEQUENCE [LARGE SCALE GENOMIC DNA]</scope>
    <source>
        <strain evidence="14 15">EXF-2481</strain>
    </source>
</reference>
<keyword evidence="12" id="KW-0812">Transmembrane</keyword>
<feature type="transmembrane region" description="Helical" evidence="12">
    <location>
        <begin position="6"/>
        <end position="28"/>
    </location>
</feature>
<evidence type="ECO:0000313" key="15">
    <source>
        <dbReference type="Proteomes" id="UP000030641"/>
    </source>
</evidence>
<keyword evidence="12" id="KW-1133">Transmembrane helix</keyword>
<name>A0A074YNR9_AURSE</name>
<sequence>MTAIELLTHPIALGVVAILVASAAMGLFSSNKHFPVEGRTVLITGGSSGMGRALAKKLAQRGANVCIVARNQSKLDETIEYIKTHARSPDQRFLAISADCTSATENSRLLDEVTSWNNDESPDIVWANAGSSSPGLFLDTPLETHRAQMDMNYWASFYLAHATLKRWLAPTTEKKLQQRPRHFVMTASTLAFVGVAGYTPYAPAKAALKSLADSLRMELNMYNATIDSPHPSPAAATNIHLVCPGTILSPGYENENKSKHAITKGLESGDPKQSEDSVADAALKGLQRGDYIITTQWLGHAMRVSALGGSPRNGWGVVDVLFSWLTSLAWLFIAPDMETQVWKYGKEHGSA</sequence>
<evidence type="ECO:0000256" key="9">
    <source>
        <dbReference type="ARBA" id="ARBA00026112"/>
    </source>
</evidence>
<dbReference type="CDD" id="cd08939">
    <property type="entry name" value="KDSR-like_SDR_c"/>
    <property type="match status" value="1"/>
</dbReference>
<keyword evidence="15" id="KW-1185">Reference proteome</keyword>
<organism evidence="14 15">
    <name type="scientific">Aureobasidium subglaciale (strain EXF-2481)</name>
    <name type="common">Aureobasidium pullulans var. subglaciale</name>
    <dbReference type="NCBI Taxonomy" id="1043005"/>
    <lineage>
        <taxon>Eukaryota</taxon>
        <taxon>Fungi</taxon>
        <taxon>Dikarya</taxon>
        <taxon>Ascomycota</taxon>
        <taxon>Pezizomycotina</taxon>
        <taxon>Dothideomycetes</taxon>
        <taxon>Dothideomycetidae</taxon>
        <taxon>Dothideales</taxon>
        <taxon>Saccotheciaceae</taxon>
        <taxon>Aureobasidium</taxon>
    </lineage>
</organism>
<dbReference type="PANTHER" id="PTHR43550">
    <property type="entry name" value="3-KETODIHYDROSPHINGOSINE REDUCTASE"/>
    <property type="match status" value="1"/>
</dbReference>
<dbReference type="HOGENOM" id="CLU_010194_3_0_1"/>
<dbReference type="InterPro" id="IPR045022">
    <property type="entry name" value="KDSR-like"/>
</dbReference>
<gene>
    <name evidence="14" type="ORF">AUEXF2481DRAFT_35244</name>
</gene>
<evidence type="ECO:0000256" key="5">
    <source>
        <dbReference type="ARBA" id="ARBA00022857"/>
    </source>
</evidence>
<dbReference type="InParanoid" id="A0A074YNR9"/>
<dbReference type="Gene3D" id="3.40.50.720">
    <property type="entry name" value="NAD(P)-binding Rossmann-like Domain"/>
    <property type="match status" value="1"/>
</dbReference>
<dbReference type="EC" id="1.1.1.102" evidence="9"/>
<dbReference type="GO" id="GO:0006666">
    <property type="term" value="P:3-keto-sphinganine metabolic process"/>
    <property type="evidence" value="ECO:0007669"/>
    <property type="project" value="InterPro"/>
</dbReference>
<dbReference type="FunCoup" id="A0A074YNR9">
    <property type="interactions" value="102"/>
</dbReference>
<evidence type="ECO:0000256" key="12">
    <source>
        <dbReference type="SAM" id="Phobius"/>
    </source>
</evidence>
<accession>A0A074YNR9</accession>
<evidence type="ECO:0000259" key="13">
    <source>
        <dbReference type="SMART" id="SM00822"/>
    </source>
</evidence>
<dbReference type="Pfam" id="PF00106">
    <property type="entry name" value="adh_short"/>
    <property type="match status" value="1"/>
</dbReference>
<dbReference type="InterPro" id="IPR002347">
    <property type="entry name" value="SDR_fam"/>
</dbReference>
<dbReference type="PANTHER" id="PTHR43550:SF3">
    <property type="entry name" value="3-KETODIHYDROSPHINGOSINE REDUCTASE"/>
    <property type="match status" value="1"/>
</dbReference>
<dbReference type="PRINTS" id="PR00081">
    <property type="entry name" value="GDHRDH"/>
</dbReference>
<protein>
    <recommendedName>
        <fullName evidence="9">3-dehydrosphinganine reductase</fullName>
        <ecNumber evidence="9">1.1.1.102</ecNumber>
    </recommendedName>
</protein>
<keyword evidence="12" id="KW-0472">Membrane</keyword>
<dbReference type="SUPFAM" id="SSF51735">
    <property type="entry name" value="NAD(P)-binding Rossmann-fold domains"/>
    <property type="match status" value="1"/>
</dbReference>
<evidence type="ECO:0000256" key="8">
    <source>
        <dbReference type="ARBA" id="ARBA00023098"/>
    </source>
</evidence>
<comment type="pathway">
    <text evidence="2">Lipid metabolism; sphingolipid metabolism.</text>
</comment>
<evidence type="ECO:0000256" key="3">
    <source>
        <dbReference type="ARBA" id="ARBA00004991"/>
    </source>
</evidence>
<keyword evidence="4" id="KW-0256">Endoplasmic reticulum</keyword>
<dbReference type="RefSeq" id="XP_013348095.1">
    <property type="nucleotide sequence ID" value="XM_013492641.1"/>
</dbReference>
<dbReference type="Proteomes" id="UP000030641">
    <property type="component" value="Unassembled WGS sequence"/>
</dbReference>
<comment type="function">
    <text evidence="10">Catalyzes the reduction of 3'-oxosphinganine (3-ketodihydrosphingosine/KDS) to sphinganine (dihydrosphingosine/DHS), the second step of de novo sphingolipid biosynthesis.</text>
</comment>
<feature type="domain" description="Ketoreductase" evidence="13">
    <location>
        <begin position="39"/>
        <end position="227"/>
    </location>
</feature>
<evidence type="ECO:0000256" key="10">
    <source>
        <dbReference type="ARBA" id="ARBA00044737"/>
    </source>
</evidence>
<evidence type="ECO:0000256" key="4">
    <source>
        <dbReference type="ARBA" id="ARBA00022824"/>
    </source>
</evidence>
<dbReference type="GO" id="GO:0047560">
    <property type="term" value="F:3-dehydrosphinganine reductase activity"/>
    <property type="evidence" value="ECO:0007669"/>
    <property type="project" value="UniProtKB-EC"/>
</dbReference>
<evidence type="ECO:0000256" key="6">
    <source>
        <dbReference type="ARBA" id="ARBA00022919"/>
    </source>
</evidence>
<dbReference type="InterPro" id="IPR036291">
    <property type="entry name" value="NAD(P)-bd_dom_sf"/>
</dbReference>
<dbReference type="EMBL" id="KL584750">
    <property type="protein sequence ID" value="KEQ99340.1"/>
    <property type="molecule type" value="Genomic_DNA"/>
</dbReference>
<keyword evidence="7" id="KW-0560">Oxidoreductase</keyword>
<evidence type="ECO:0000256" key="2">
    <source>
        <dbReference type="ARBA" id="ARBA00004760"/>
    </source>
</evidence>
<dbReference type="GO" id="GO:0030148">
    <property type="term" value="P:sphingolipid biosynthetic process"/>
    <property type="evidence" value="ECO:0007669"/>
    <property type="project" value="InterPro"/>
</dbReference>
<evidence type="ECO:0000313" key="14">
    <source>
        <dbReference type="EMBL" id="KEQ99340.1"/>
    </source>
</evidence>
<dbReference type="GO" id="GO:0005789">
    <property type="term" value="C:endoplasmic reticulum membrane"/>
    <property type="evidence" value="ECO:0007669"/>
    <property type="project" value="TreeGrafter"/>
</dbReference>
<keyword evidence="6" id="KW-0746">Sphingolipid metabolism</keyword>
<dbReference type="InterPro" id="IPR057326">
    <property type="entry name" value="KR_dom"/>
</dbReference>
<dbReference type="OMA" id="ICGVFEE"/>
<evidence type="ECO:0000256" key="11">
    <source>
        <dbReference type="ARBA" id="ARBA00048930"/>
    </source>
</evidence>
<evidence type="ECO:0000256" key="1">
    <source>
        <dbReference type="ARBA" id="ARBA00004240"/>
    </source>
</evidence>
<evidence type="ECO:0000256" key="7">
    <source>
        <dbReference type="ARBA" id="ARBA00023002"/>
    </source>
</evidence>
<dbReference type="STRING" id="1043005.A0A074YNR9"/>
<comment type="subcellular location">
    <subcellularLocation>
        <location evidence="1">Endoplasmic reticulum</location>
    </subcellularLocation>
</comment>
<keyword evidence="8" id="KW-0443">Lipid metabolism</keyword>
<dbReference type="GeneID" id="25365272"/>
<proteinExistence type="predicted"/>
<comment type="catalytic activity">
    <reaction evidence="11">
        <text>sphinganine + NADP(+) = 3-oxosphinganine + NADPH + H(+)</text>
        <dbReference type="Rhea" id="RHEA:22640"/>
        <dbReference type="ChEBI" id="CHEBI:15378"/>
        <dbReference type="ChEBI" id="CHEBI:57783"/>
        <dbReference type="ChEBI" id="CHEBI:57817"/>
        <dbReference type="ChEBI" id="CHEBI:58299"/>
        <dbReference type="ChEBI" id="CHEBI:58349"/>
        <dbReference type="EC" id="1.1.1.102"/>
    </reaction>
    <physiologicalReaction direction="right-to-left" evidence="11">
        <dbReference type="Rhea" id="RHEA:22642"/>
    </physiologicalReaction>
</comment>
<dbReference type="SMART" id="SM00822">
    <property type="entry name" value="PKS_KR"/>
    <property type="match status" value="1"/>
</dbReference>
<keyword evidence="5" id="KW-0521">NADP</keyword>
<comment type="pathway">
    <text evidence="3">Sphingolipid metabolism.</text>
</comment>
<dbReference type="AlphaFoldDB" id="A0A074YNR9"/>